<dbReference type="InterPro" id="IPR010287">
    <property type="entry name" value="DUF892_YciF-like"/>
</dbReference>
<accession>A0A1H2PKD8</accession>
<proteinExistence type="predicted"/>
<organism evidence="2 3">
    <name type="scientific">Chitinasiproducens palmae</name>
    <dbReference type="NCBI Taxonomy" id="1770053"/>
    <lineage>
        <taxon>Bacteria</taxon>
        <taxon>Pseudomonadati</taxon>
        <taxon>Pseudomonadota</taxon>
        <taxon>Betaproteobacteria</taxon>
        <taxon>Burkholderiales</taxon>
        <taxon>Burkholderiaceae</taxon>
        <taxon>Chitinasiproducens</taxon>
    </lineage>
</organism>
<feature type="region of interest" description="Disordered" evidence="1">
    <location>
        <begin position="24"/>
        <end position="52"/>
    </location>
</feature>
<keyword evidence="3" id="KW-1185">Reference proteome</keyword>
<feature type="compositionally biased region" description="Basic and acidic residues" evidence="1">
    <location>
        <begin position="36"/>
        <end position="50"/>
    </location>
</feature>
<dbReference type="InterPro" id="IPR009078">
    <property type="entry name" value="Ferritin-like_SF"/>
</dbReference>
<dbReference type="CDD" id="cd00657">
    <property type="entry name" value="Ferritin_like"/>
    <property type="match status" value="1"/>
</dbReference>
<dbReference type="OrthoDB" id="7273732at2"/>
<dbReference type="SUPFAM" id="SSF47240">
    <property type="entry name" value="Ferritin-like"/>
    <property type="match status" value="1"/>
</dbReference>
<evidence type="ECO:0000313" key="2">
    <source>
        <dbReference type="EMBL" id="SDV46894.1"/>
    </source>
</evidence>
<reference evidence="3" key="1">
    <citation type="submission" date="2016-09" db="EMBL/GenBank/DDBJ databases">
        <authorList>
            <person name="Varghese N."/>
            <person name="Submissions S."/>
        </authorList>
    </citation>
    <scope>NUCLEOTIDE SEQUENCE [LARGE SCALE GENOMIC DNA]</scope>
    <source>
        <strain evidence="3">JS23</strain>
    </source>
</reference>
<name>A0A1H2PKD8_9BURK</name>
<dbReference type="AlphaFoldDB" id="A0A1H2PKD8"/>
<dbReference type="InterPro" id="IPR012347">
    <property type="entry name" value="Ferritin-like"/>
</dbReference>
<evidence type="ECO:0000256" key="1">
    <source>
        <dbReference type="SAM" id="MobiDB-lite"/>
    </source>
</evidence>
<evidence type="ECO:0000313" key="3">
    <source>
        <dbReference type="Proteomes" id="UP000243719"/>
    </source>
</evidence>
<dbReference type="EMBL" id="FNLO01000002">
    <property type="protein sequence ID" value="SDV46894.1"/>
    <property type="molecule type" value="Genomic_DNA"/>
</dbReference>
<dbReference type="Proteomes" id="UP000243719">
    <property type="component" value="Unassembled WGS sequence"/>
</dbReference>
<dbReference type="Pfam" id="PF05974">
    <property type="entry name" value="DUF892"/>
    <property type="match status" value="1"/>
</dbReference>
<dbReference type="STRING" id="1770053.SAMN05216551_10280"/>
<protein>
    <submittedName>
        <fullName evidence="2">Ferritin-like metal-binding protein YciE</fullName>
    </submittedName>
</protein>
<sequence>MTAERTAHLLDWLRDARAMEQPAESMLQSQASRLENYPESRARIEQHSEETLDQQQQIDRCIQPLGGSASVLKDAAGKIAAFGQAVGGMIMTDEMVKGAMFGYVFENIERATYTVLIDAADAAGDPETKRAGEAIRLQEKAVSTWLNAHLPEMTRTSLLRSETPGETARR</sequence>
<gene>
    <name evidence="2" type="ORF">SAMN05216551_10280</name>
</gene>
<dbReference type="RefSeq" id="WP_091904764.1">
    <property type="nucleotide sequence ID" value="NZ_FNLO01000002.1"/>
</dbReference>
<dbReference type="Gene3D" id="1.20.1260.10">
    <property type="match status" value="1"/>
</dbReference>